<reference evidence="3" key="1">
    <citation type="journal article" date="2009" name="J. Bacteriol.">
        <title>Complete genome sequence of Erythrobacter litoralis HTCC2594.</title>
        <authorList>
            <person name="Oh H.M."/>
            <person name="Giovannoni S.J."/>
            <person name="Ferriera S."/>
            <person name="Johnson J."/>
            <person name="Cho J.C."/>
        </authorList>
    </citation>
    <scope>NUCLEOTIDE SEQUENCE [LARGE SCALE GENOMIC DNA]</scope>
    <source>
        <strain evidence="3">HTCC2594</strain>
    </source>
</reference>
<protein>
    <submittedName>
        <fullName evidence="2">Uncharacterized protein</fullName>
    </submittedName>
</protein>
<keyword evidence="3" id="KW-1185">Reference proteome</keyword>
<feature type="transmembrane region" description="Helical" evidence="1">
    <location>
        <begin position="41"/>
        <end position="60"/>
    </location>
</feature>
<name>Q2NDK2_ERYLH</name>
<organism evidence="2 3">
    <name type="scientific">Erythrobacter litoralis (strain HTCC2594)</name>
    <dbReference type="NCBI Taxonomy" id="314225"/>
    <lineage>
        <taxon>Bacteria</taxon>
        <taxon>Pseudomonadati</taxon>
        <taxon>Pseudomonadota</taxon>
        <taxon>Alphaproteobacteria</taxon>
        <taxon>Sphingomonadales</taxon>
        <taxon>Erythrobacteraceae</taxon>
        <taxon>Erythrobacter/Porphyrobacter group</taxon>
        <taxon>Erythrobacter</taxon>
    </lineage>
</organism>
<keyword evidence="1" id="KW-1133">Transmembrane helix</keyword>
<proteinExistence type="predicted"/>
<dbReference type="KEGG" id="eli:ELI_00735"/>
<gene>
    <name evidence="2" type="ordered locus">ELI_00735</name>
</gene>
<keyword evidence="1" id="KW-0472">Membrane</keyword>
<dbReference type="STRING" id="314225.ELI_00735"/>
<dbReference type="Proteomes" id="UP000008808">
    <property type="component" value="Chromosome"/>
</dbReference>
<evidence type="ECO:0000313" key="2">
    <source>
        <dbReference type="EMBL" id="ABC62239.1"/>
    </source>
</evidence>
<keyword evidence="1" id="KW-0812">Transmembrane</keyword>
<evidence type="ECO:0000313" key="3">
    <source>
        <dbReference type="Proteomes" id="UP000008808"/>
    </source>
</evidence>
<dbReference type="HOGENOM" id="CLU_2915429_0_0_5"/>
<dbReference type="AlphaFoldDB" id="Q2NDK2"/>
<evidence type="ECO:0000256" key="1">
    <source>
        <dbReference type="SAM" id="Phobius"/>
    </source>
</evidence>
<sequence length="61" mass="6555">MKGGTDVLLDIDRGFFGFEEEFPSSPDTESIVGGLSVSTDLYGIFVHNILVGFGVALLVIY</sequence>
<accession>Q2NDK2</accession>
<dbReference type="EMBL" id="CP000157">
    <property type="protein sequence ID" value="ABC62239.1"/>
    <property type="molecule type" value="Genomic_DNA"/>
</dbReference>